<dbReference type="EMBL" id="LZKJ01000038">
    <property type="protein sequence ID" value="OBI51591.1"/>
    <property type="molecule type" value="Genomic_DNA"/>
</dbReference>
<evidence type="ECO:0000313" key="5">
    <source>
        <dbReference type="EMBL" id="OBI51591.1"/>
    </source>
</evidence>
<dbReference type="Pfam" id="PF12484">
    <property type="entry name" value="PPE-SVP"/>
    <property type="match status" value="1"/>
</dbReference>
<feature type="domain" description="PPE family C-terminal" evidence="4">
    <location>
        <begin position="278"/>
        <end position="354"/>
    </location>
</feature>
<dbReference type="InterPro" id="IPR022171">
    <property type="entry name" value="PPE_C"/>
</dbReference>
<dbReference type="GO" id="GO:0052572">
    <property type="term" value="P:response to host immune response"/>
    <property type="evidence" value="ECO:0007669"/>
    <property type="project" value="TreeGrafter"/>
</dbReference>
<dbReference type="RefSeq" id="WP_065013055.1">
    <property type="nucleotide sequence ID" value="NZ_LZKJ01000038.1"/>
</dbReference>
<dbReference type="Proteomes" id="UP000093592">
    <property type="component" value="Unassembled WGS sequence"/>
</dbReference>
<sequence>MDFGVLPPEINSARMYAGPGSVPMWSAASAWDGLAAELYAAAASYQSVISRLTCGPWLGPASTSMAVAAAPYVTWTRTTAAQAEHTAANARAAANAYETAYAATVPPPQVAANRSLLKVLAVTNILGQNSPAIAATEADYDRMWAQDATAMYGYAEAALVAATAPRFSEPRQATDPAGQGRQRAAVAKATAQQGAASSSSASSSWDQLKADLQSISKNLNSALQIAYRPISTFQFAIGALNSLTGSGGSATASAIPGLAGAFPGLAGLGGLRGGTSVSAAVGQAGTIGKLSVPPSWAAGPAPTARAAPLPISDISAVPEQPGGLLRGMPLSGAGRRAEGFVNRYGLRHTVMPRPPAAG</sequence>
<protein>
    <recommendedName>
        <fullName evidence="7">PPE family protein</fullName>
    </recommendedName>
</protein>
<comment type="similarity">
    <text evidence="1">Belongs to the mycobacterial PPE family.</text>
</comment>
<evidence type="ECO:0000259" key="4">
    <source>
        <dbReference type="Pfam" id="PF12484"/>
    </source>
</evidence>
<evidence type="ECO:0008006" key="7">
    <source>
        <dbReference type="Google" id="ProtNLM"/>
    </source>
</evidence>
<evidence type="ECO:0000256" key="2">
    <source>
        <dbReference type="SAM" id="MobiDB-lite"/>
    </source>
</evidence>
<dbReference type="SUPFAM" id="SSF140459">
    <property type="entry name" value="PE/PPE dimer-like"/>
    <property type="match status" value="1"/>
</dbReference>
<name>A0A1A2ZR97_9MYCO</name>
<dbReference type="FunFam" id="1.20.1260.20:FF:000001">
    <property type="entry name" value="PPE family protein PPE41"/>
    <property type="match status" value="1"/>
</dbReference>
<comment type="caution">
    <text evidence="5">The sequence shown here is derived from an EMBL/GenBank/DDBJ whole genome shotgun (WGS) entry which is preliminary data.</text>
</comment>
<feature type="domain" description="PPE" evidence="3">
    <location>
        <begin position="2"/>
        <end position="163"/>
    </location>
</feature>
<dbReference type="InterPro" id="IPR000030">
    <property type="entry name" value="PPE_dom"/>
</dbReference>
<feature type="compositionally biased region" description="Low complexity" evidence="2">
    <location>
        <begin position="184"/>
        <end position="202"/>
    </location>
</feature>
<dbReference type="PANTHER" id="PTHR46766">
    <property type="entry name" value="GLUTAMINE-RICH PROTEIN 2"/>
    <property type="match status" value="1"/>
</dbReference>
<proteinExistence type="inferred from homology"/>
<evidence type="ECO:0000313" key="6">
    <source>
        <dbReference type="Proteomes" id="UP000093592"/>
    </source>
</evidence>
<dbReference type="Pfam" id="PF00823">
    <property type="entry name" value="PPE"/>
    <property type="match status" value="1"/>
</dbReference>
<evidence type="ECO:0000256" key="1">
    <source>
        <dbReference type="ARBA" id="ARBA00010652"/>
    </source>
</evidence>
<dbReference type="AlphaFoldDB" id="A0A1A2ZR97"/>
<dbReference type="OrthoDB" id="4753201at2"/>
<feature type="region of interest" description="Disordered" evidence="2">
    <location>
        <begin position="166"/>
        <end position="202"/>
    </location>
</feature>
<accession>A0A1A2ZR97</accession>
<reference evidence="6" key="1">
    <citation type="submission" date="2016-06" db="EMBL/GenBank/DDBJ databases">
        <authorList>
            <person name="Sutton G."/>
            <person name="Brinkac L."/>
            <person name="Sanka R."/>
            <person name="Adams M."/>
            <person name="Lau E."/>
            <person name="Sam S."/>
            <person name="Sreng N."/>
            <person name="Him V."/>
            <person name="Kerleguer A."/>
            <person name="Cheng S."/>
        </authorList>
    </citation>
    <scope>NUCLEOTIDE SEQUENCE [LARGE SCALE GENOMIC DNA]</scope>
    <source>
        <strain evidence="6">E861</strain>
    </source>
</reference>
<dbReference type="InterPro" id="IPR038332">
    <property type="entry name" value="PPE_sf"/>
</dbReference>
<dbReference type="Gene3D" id="1.20.1260.20">
    <property type="entry name" value="PPE superfamily"/>
    <property type="match status" value="1"/>
</dbReference>
<dbReference type="PANTHER" id="PTHR46766:SF1">
    <property type="entry name" value="GLUTAMINE-RICH PROTEIN 2"/>
    <property type="match status" value="1"/>
</dbReference>
<gene>
    <name evidence="5" type="ORF">A5707_13680</name>
</gene>
<evidence type="ECO:0000259" key="3">
    <source>
        <dbReference type="Pfam" id="PF00823"/>
    </source>
</evidence>
<organism evidence="5 6">
    <name type="scientific">Mycobacterium kyorinense</name>
    <dbReference type="NCBI Taxonomy" id="487514"/>
    <lineage>
        <taxon>Bacteria</taxon>
        <taxon>Bacillati</taxon>
        <taxon>Actinomycetota</taxon>
        <taxon>Actinomycetes</taxon>
        <taxon>Mycobacteriales</taxon>
        <taxon>Mycobacteriaceae</taxon>
        <taxon>Mycobacterium</taxon>
    </lineage>
</organism>